<dbReference type="Proteomes" id="UP001597013">
    <property type="component" value="Unassembled WGS sequence"/>
</dbReference>
<keyword evidence="1" id="KW-0472">Membrane</keyword>
<evidence type="ECO:0000256" key="1">
    <source>
        <dbReference type="SAM" id="Phobius"/>
    </source>
</evidence>
<reference evidence="3" key="1">
    <citation type="journal article" date="2019" name="Int. J. Syst. Evol. Microbiol.">
        <title>The Global Catalogue of Microorganisms (GCM) 10K type strain sequencing project: providing services to taxonomists for standard genome sequencing and annotation.</title>
        <authorList>
            <consortium name="The Broad Institute Genomics Platform"/>
            <consortium name="The Broad Institute Genome Sequencing Center for Infectious Disease"/>
            <person name="Wu L."/>
            <person name="Ma J."/>
        </authorList>
    </citation>
    <scope>NUCLEOTIDE SEQUENCE [LARGE SCALE GENOMIC DNA]</scope>
    <source>
        <strain evidence="3">CCUG 62215</strain>
    </source>
</reference>
<accession>A0ABW3NAN1</accession>
<feature type="transmembrane region" description="Helical" evidence="1">
    <location>
        <begin position="71"/>
        <end position="88"/>
    </location>
</feature>
<organism evidence="2 3">
    <name type="scientific">Winogradskyella litorisediminis</name>
    <dbReference type="NCBI Taxonomy" id="1156618"/>
    <lineage>
        <taxon>Bacteria</taxon>
        <taxon>Pseudomonadati</taxon>
        <taxon>Bacteroidota</taxon>
        <taxon>Flavobacteriia</taxon>
        <taxon>Flavobacteriales</taxon>
        <taxon>Flavobacteriaceae</taxon>
        <taxon>Winogradskyella</taxon>
    </lineage>
</organism>
<sequence length="89" mass="10571">MSQNKNQEQENAEKRKNIPLSNAEALSFFFIPIGFAKINRWKNTDFNESEIERFKKFGFERKIKQASEMRIFGMIFYISIAIILAYLIK</sequence>
<comment type="caution">
    <text evidence="2">The sequence shown here is derived from an EMBL/GenBank/DDBJ whole genome shotgun (WGS) entry which is preliminary data.</text>
</comment>
<evidence type="ECO:0000313" key="2">
    <source>
        <dbReference type="EMBL" id="MFD1064393.1"/>
    </source>
</evidence>
<dbReference type="RefSeq" id="WP_386132895.1">
    <property type="nucleotide sequence ID" value="NZ_JBHTJL010000021.1"/>
</dbReference>
<evidence type="ECO:0000313" key="3">
    <source>
        <dbReference type="Proteomes" id="UP001597013"/>
    </source>
</evidence>
<dbReference type="EMBL" id="JBHTJL010000021">
    <property type="protein sequence ID" value="MFD1064393.1"/>
    <property type="molecule type" value="Genomic_DNA"/>
</dbReference>
<name>A0ABW3NAN1_9FLAO</name>
<gene>
    <name evidence="2" type="ORF">ACFQ1Q_14160</name>
</gene>
<protein>
    <submittedName>
        <fullName evidence="2">Uncharacterized protein</fullName>
    </submittedName>
</protein>
<keyword evidence="1" id="KW-0812">Transmembrane</keyword>
<keyword evidence="3" id="KW-1185">Reference proteome</keyword>
<keyword evidence="1" id="KW-1133">Transmembrane helix</keyword>
<proteinExistence type="predicted"/>